<dbReference type="Proteomes" id="UP000095709">
    <property type="component" value="Unassembled WGS sequence"/>
</dbReference>
<reference evidence="3" key="2">
    <citation type="submission" date="2022-01" db="EMBL/GenBank/DDBJ databases">
        <title>Collection of gut derived symbiotic bacterial strains cultured from healthy donors.</title>
        <authorList>
            <person name="Lin H."/>
            <person name="Kohout C."/>
            <person name="Waligurski E."/>
            <person name="Pamer E.G."/>
        </authorList>
    </citation>
    <scope>NUCLEOTIDE SEQUENCE</scope>
    <source>
        <strain evidence="3">DFI.5.49</strain>
    </source>
</reference>
<dbReference type="EMBL" id="CZAL01000011">
    <property type="protein sequence ID" value="CUP54682.1"/>
    <property type="molecule type" value="Genomic_DNA"/>
</dbReference>
<dbReference type="InterPro" id="IPR013332">
    <property type="entry name" value="KPR_N"/>
</dbReference>
<gene>
    <name evidence="2" type="ORF">ERS852498_02244</name>
    <name evidence="3" type="ORF">L0N21_07155</name>
</gene>
<feature type="domain" description="Ketopantoate reductase N-terminal" evidence="1">
    <location>
        <begin position="3"/>
        <end position="147"/>
    </location>
</feature>
<dbReference type="AlphaFoldDB" id="A0A174P0W4"/>
<dbReference type="InterPro" id="IPR036291">
    <property type="entry name" value="NAD(P)-bd_dom_sf"/>
</dbReference>
<dbReference type="Proteomes" id="UP001199915">
    <property type="component" value="Unassembled WGS sequence"/>
</dbReference>
<evidence type="ECO:0000313" key="3">
    <source>
        <dbReference type="EMBL" id="MCG4765287.1"/>
    </source>
</evidence>
<sequence length="308" mass="34276">MKILVYGAGVLGCNLARNLLRAGKNVTLLARGNWAAEIKQNGLRIKDKFSLRTSVSRIPVVTELAPDAMYDVIFVVLRYTQLDSVLDTLRVNRTKNIVFVGNNVQARAQAAALPEKNVLFAFALSAGHREADRVVSIDLKKITIGQLTGATSNKQLIGRIFHGTKYKVVYEPNMEDYLLCHAAFVMPAAFACYKTDGDLKKLRGDTAYLNRLLDANIEGYRAIRDAGHTILPKEDADFEGEKYRKTCLRFFKLMCVTSLGKLCASDHAMNAIDEMSALNRDLKKFFDANGAAYPVWQALEAEAGRYLQ</sequence>
<accession>A0A174P0W4</accession>
<organism evidence="2 4">
    <name type="scientific">Fusicatenibacter saccharivorans</name>
    <dbReference type="NCBI Taxonomy" id="1150298"/>
    <lineage>
        <taxon>Bacteria</taxon>
        <taxon>Bacillati</taxon>
        <taxon>Bacillota</taxon>
        <taxon>Clostridia</taxon>
        <taxon>Lachnospirales</taxon>
        <taxon>Lachnospiraceae</taxon>
        <taxon>Fusicatenibacter</taxon>
    </lineage>
</organism>
<evidence type="ECO:0000313" key="4">
    <source>
        <dbReference type="Proteomes" id="UP000095709"/>
    </source>
</evidence>
<dbReference type="Gene3D" id="3.40.50.720">
    <property type="entry name" value="NAD(P)-binding Rossmann-like Domain"/>
    <property type="match status" value="1"/>
</dbReference>
<protein>
    <submittedName>
        <fullName evidence="2">2-dehydropantoate 2-reductase</fullName>
    </submittedName>
    <submittedName>
        <fullName evidence="3">NAD-binding protein</fullName>
    </submittedName>
</protein>
<dbReference type="Pfam" id="PF02558">
    <property type="entry name" value="ApbA"/>
    <property type="match status" value="1"/>
</dbReference>
<dbReference type="SUPFAM" id="SSF51735">
    <property type="entry name" value="NAD(P)-binding Rossmann-fold domains"/>
    <property type="match status" value="1"/>
</dbReference>
<evidence type="ECO:0000259" key="1">
    <source>
        <dbReference type="Pfam" id="PF02558"/>
    </source>
</evidence>
<reference evidence="2 4" key="1">
    <citation type="submission" date="2015-09" db="EMBL/GenBank/DDBJ databases">
        <authorList>
            <consortium name="Pathogen Informatics"/>
        </authorList>
    </citation>
    <scope>NUCLEOTIDE SEQUENCE [LARGE SCALE GENOMIC DNA]</scope>
    <source>
        <strain evidence="2 4">2789STDY5834885</strain>
    </source>
</reference>
<evidence type="ECO:0000313" key="2">
    <source>
        <dbReference type="EMBL" id="CUP54682.1"/>
    </source>
</evidence>
<name>A0A174P0W4_9FIRM</name>
<proteinExistence type="predicted"/>
<dbReference type="RefSeq" id="WP_055267095.1">
    <property type="nucleotide sequence ID" value="NZ_CZAL01000011.1"/>
</dbReference>
<dbReference type="EMBL" id="JAKNFS010000008">
    <property type="protein sequence ID" value="MCG4765287.1"/>
    <property type="molecule type" value="Genomic_DNA"/>
</dbReference>